<evidence type="ECO:0000313" key="3">
    <source>
        <dbReference type="Proteomes" id="UP001211065"/>
    </source>
</evidence>
<dbReference type="EMBL" id="JADGJW010000059">
    <property type="protein sequence ID" value="KAJ3225509.1"/>
    <property type="molecule type" value="Genomic_DNA"/>
</dbReference>
<protein>
    <submittedName>
        <fullName evidence="2">Uncharacterized protein</fullName>
    </submittedName>
</protein>
<feature type="region of interest" description="Disordered" evidence="1">
    <location>
        <begin position="89"/>
        <end position="117"/>
    </location>
</feature>
<gene>
    <name evidence="2" type="ORF">HK099_006647</name>
</gene>
<accession>A0AAD5U9J3</accession>
<feature type="region of interest" description="Disordered" evidence="1">
    <location>
        <begin position="1"/>
        <end position="45"/>
    </location>
</feature>
<name>A0AAD5U9J3_9FUNG</name>
<reference evidence="2" key="1">
    <citation type="submission" date="2020-05" db="EMBL/GenBank/DDBJ databases">
        <title>Phylogenomic resolution of chytrid fungi.</title>
        <authorList>
            <person name="Stajich J.E."/>
            <person name="Amses K."/>
            <person name="Simmons R."/>
            <person name="Seto K."/>
            <person name="Myers J."/>
            <person name="Bonds A."/>
            <person name="Quandt C.A."/>
            <person name="Barry K."/>
            <person name="Liu P."/>
            <person name="Grigoriev I."/>
            <person name="Longcore J.E."/>
            <person name="James T.Y."/>
        </authorList>
    </citation>
    <scope>NUCLEOTIDE SEQUENCE</scope>
    <source>
        <strain evidence="2">JEL0476</strain>
    </source>
</reference>
<proteinExistence type="predicted"/>
<sequence length="192" mass="22034">MITPSQLTFDKPSDDENDVSFEDTNDREVLSEDESDDEVSDNEVSDIRKEVQHIRSIPTEALRLVNYIQNFLFTKIEFSSGQAILLQDADLDAEDEEDDDYRDDMEENEDDSSCDSSEEMALEEELTDDELVEVVKGATHILSTESEEFLDENRLRGGKIIQNKNTSEKVVEVGKKIKEMMLSDEFEEDEVM</sequence>
<comment type="caution">
    <text evidence="2">The sequence shown here is derived from an EMBL/GenBank/DDBJ whole genome shotgun (WGS) entry which is preliminary data.</text>
</comment>
<keyword evidence="3" id="KW-1185">Reference proteome</keyword>
<evidence type="ECO:0000313" key="2">
    <source>
        <dbReference type="EMBL" id="KAJ3225509.1"/>
    </source>
</evidence>
<dbReference type="Proteomes" id="UP001211065">
    <property type="component" value="Unassembled WGS sequence"/>
</dbReference>
<feature type="compositionally biased region" description="Acidic residues" evidence="1">
    <location>
        <begin position="31"/>
        <end position="44"/>
    </location>
</feature>
<feature type="compositionally biased region" description="Acidic residues" evidence="1">
    <location>
        <begin position="13"/>
        <end position="23"/>
    </location>
</feature>
<organism evidence="2 3">
    <name type="scientific">Clydaea vesicula</name>
    <dbReference type="NCBI Taxonomy" id="447962"/>
    <lineage>
        <taxon>Eukaryota</taxon>
        <taxon>Fungi</taxon>
        <taxon>Fungi incertae sedis</taxon>
        <taxon>Chytridiomycota</taxon>
        <taxon>Chytridiomycota incertae sedis</taxon>
        <taxon>Chytridiomycetes</taxon>
        <taxon>Lobulomycetales</taxon>
        <taxon>Lobulomycetaceae</taxon>
        <taxon>Clydaea</taxon>
    </lineage>
</organism>
<evidence type="ECO:0000256" key="1">
    <source>
        <dbReference type="SAM" id="MobiDB-lite"/>
    </source>
</evidence>
<dbReference type="AlphaFoldDB" id="A0AAD5U9J3"/>